<dbReference type="EMBL" id="FOTY01000002">
    <property type="protein sequence ID" value="SFL58898.1"/>
    <property type="molecule type" value="Genomic_DNA"/>
</dbReference>
<dbReference type="Pfam" id="PF05949">
    <property type="entry name" value="DUF881"/>
    <property type="match status" value="1"/>
</dbReference>
<dbReference type="PANTHER" id="PTHR37313:SF2">
    <property type="entry name" value="UPF0749 PROTEIN YLXX"/>
    <property type="match status" value="1"/>
</dbReference>
<sequence>MRVVLKTAVLLVTVLCGYTAASTTEHIPFTNASDRNDVLKLQETLEEEQERRQGLYERIRENESLLKEYNTEQKNSREYAMQQAVEDLKAKAGMTEQSGNGVKITISPSSSVNIGEGRSVRPVLLRRLVNELNQFGAGAVSIEGKRILETTAFRSIDGVTHIDGRRLPDIPLEMKVMAENTDQLYNELLVSESKEYFSLENMKLNAQKKENLTVPSYNEVRRVQHMEVMEEDE</sequence>
<protein>
    <submittedName>
        <fullName evidence="4">Uncharacterized conserved protein YlxW, UPF0749 family</fullName>
    </submittedName>
</protein>
<keyword evidence="2" id="KW-0175">Coiled coil</keyword>
<feature type="coiled-coil region" evidence="2">
    <location>
        <begin position="31"/>
        <end position="65"/>
    </location>
</feature>
<dbReference type="Proteomes" id="UP000199668">
    <property type="component" value="Unassembled WGS sequence"/>
</dbReference>
<reference evidence="4 5" key="1">
    <citation type="submission" date="2016-10" db="EMBL/GenBank/DDBJ databases">
        <authorList>
            <person name="de Groot N.N."/>
        </authorList>
    </citation>
    <scope>NUCLEOTIDE SEQUENCE [LARGE SCALE GENOMIC DNA]</scope>
    <source>
        <strain evidence="4 5">CGMCC 1.6134</strain>
    </source>
</reference>
<comment type="similarity">
    <text evidence="1">Belongs to the UPF0749 family.</text>
</comment>
<organism evidence="4 5">
    <name type="scientific">Salibacterium qingdaonense</name>
    <dbReference type="NCBI Taxonomy" id="266892"/>
    <lineage>
        <taxon>Bacteria</taxon>
        <taxon>Bacillati</taxon>
        <taxon>Bacillota</taxon>
        <taxon>Bacilli</taxon>
        <taxon>Bacillales</taxon>
        <taxon>Bacillaceae</taxon>
    </lineage>
</organism>
<evidence type="ECO:0000256" key="3">
    <source>
        <dbReference type="SAM" id="SignalP"/>
    </source>
</evidence>
<evidence type="ECO:0000313" key="5">
    <source>
        <dbReference type="Proteomes" id="UP000199668"/>
    </source>
</evidence>
<gene>
    <name evidence="4" type="ORF">SAMN04488054_102278</name>
</gene>
<dbReference type="InterPro" id="IPR010273">
    <property type="entry name" value="DUF881"/>
</dbReference>
<feature type="chain" id="PRO_5039187317" evidence="3">
    <location>
        <begin position="22"/>
        <end position="233"/>
    </location>
</feature>
<dbReference type="PANTHER" id="PTHR37313">
    <property type="entry name" value="UPF0749 PROTEIN RV1825"/>
    <property type="match status" value="1"/>
</dbReference>
<keyword evidence="3" id="KW-0732">Signal</keyword>
<dbReference type="STRING" id="266892.SAMN04488054_102278"/>
<name>A0A1I4IX02_9BACI</name>
<evidence type="ECO:0000256" key="1">
    <source>
        <dbReference type="ARBA" id="ARBA00009108"/>
    </source>
</evidence>
<evidence type="ECO:0000256" key="2">
    <source>
        <dbReference type="SAM" id="Coils"/>
    </source>
</evidence>
<dbReference type="Gene3D" id="3.30.70.1880">
    <property type="entry name" value="Protein of unknown function DUF881"/>
    <property type="match status" value="1"/>
</dbReference>
<accession>A0A1I4IX02</accession>
<proteinExistence type="inferred from homology"/>
<dbReference type="AlphaFoldDB" id="A0A1I4IX02"/>
<evidence type="ECO:0000313" key="4">
    <source>
        <dbReference type="EMBL" id="SFL58898.1"/>
    </source>
</evidence>
<keyword evidence="5" id="KW-1185">Reference proteome</keyword>
<feature type="signal peptide" evidence="3">
    <location>
        <begin position="1"/>
        <end position="21"/>
    </location>
</feature>